<dbReference type="InterPro" id="IPR018490">
    <property type="entry name" value="cNMP-bd_dom_sf"/>
</dbReference>
<dbReference type="PANTHER" id="PTHR24567:SF74">
    <property type="entry name" value="HTH-TYPE TRANSCRIPTIONAL REGULATOR ARCR"/>
    <property type="match status" value="1"/>
</dbReference>
<dbReference type="PROSITE" id="PS50042">
    <property type="entry name" value="CNMP_BINDING_3"/>
    <property type="match status" value="1"/>
</dbReference>
<keyword evidence="3" id="KW-0804">Transcription</keyword>
<dbReference type="SMART" id="SM00100">
    <property type="entry name" value="cNMP"/>
    <property type="match status" value="1"/>
</dbReference>
<evidence type="ECO:0000259" key="4">
    <source>
        <dbReference type="PROSITE" id="PS50042"/>
    </source>
</evidence>
<dbReference type="PROSITE" id="PS51063">
    <property type="entry name" value="HTH_CRP_2"/>
    <property type="match status" value="1"/>
</dbReference>
<dbReference type="InterPro" id="IPR012318">
    <property type="entry name" value="HTH_CRP"/>
</dbReference>
<dbReference type="EMBL" id="CP133720">
    <property type="protein sequence ID" value="WMW79309.1"/>
    <property type="molecule type" value="Genomic_DNA"/>
</dbReference>
<dbReference type="SMART" id="SM00419">
    <property type="entry name" value="HTH_CRP"/>
    <property type="match status" value="1"/>
</dbReference>
<dbReference type="Pfam" id="PF13545">
    <property type="entry name" value="HTH_Crp_2"/>
    <property type="match status" value="1"/>
</dbReference>
<dbReference type="CDD" id="cd00038">
    <property type="entry name" value="CAP_ED"/>
    <property type="match status" value="1"/>
</dbReference>
<dbReference type="Pfam" id="PF00027">
    <property type="entry name" value="cNMP_binding"/>
    <property type="match status" value="1"/>
</dbReference>
<evidence type="ECO:0000256" key="1">
    <source>
        <dbReference type="ARBA" id="ARBA00023015"/>
    </source>
</evidence>
<dbReference type="Gene3D" id="1.10.10.10">
    <property type="entry name" value="Winged helix-like DNA-binding domain superfamily/Winged helix DNA-binding domain"/>
    <property type="match status" value="1"/>
</dbReference>
<gene>
    <name evidence="6" type="ORF">RF679_11685</name>
</gene>
<dbReference type="Gene3D" id="2.60.120.10">
    <property type="entry name" value="Jelly Rolls"/>
    <property type="match status" value="1"/>
</dbReference>
<name>A0ABY9REN7_9BURK</name>
<sequence length="207" mass="22878">MSTLTIEGLDQAGVDALMAIATVRKFPRNAIIVNEGDQAHSVYFIVSGSVKVYLSDENGNEITVAVTRANDFFGEMAIEEAYRSASIMALEPLTLAIVRIEDFKDFLGGHPDFVFAMLTKLMRRTRVVTKNFKGMALLDVYGRLAALLNELAVDHIIEAPPTQQDMANRIGCSREMVSKILKDLSAGGYIECSRRHIILKRALPAAW</sequence>
<proteinExistence type="predicted"/>
<dbReference type="RefSeq" id="WP_309480808.1">
    <property type="nucleotide sequence ID" value="NZ_CP133720.1"/>
</dbReference>
<keyword evidence="7" id="KW-1185">Reference proteome</keyword>
<feature type="domain" description="Cyclic nucleotide-binding" evidence="4">
    <location>
        <begin position="5"/>
        <end position="124"/>
    </location>
</feature>
<evidence type="ECO:0000313" key="6">
    <source>
        <dbReference type="EMBL" id="WMW79309.1"/>
    </source>
</evidence>
<dbReference type="PANTHER" id="PTHR24567">
    <property type="entry name" value="CRP FAMILY TRANSCRIPTIONAL REGULATORY PROTEIN"/>
    <property type="match status" value="1"/>
</dbReference>
<dbReference type="PROSITE" id="PS00888">
    <property type="entry name" value="CNMP_BINDING_1"/>
    <property type="match status" value="1"/>
</dbReference>
<dbReference type="SUPFAM" id="SSF46785">
    <property type="entry name" value="Winged helix' DNA-binding domain"/>
    <property type="match status" value="1"/>
</dbReference>
<dbReference type="InterPro" id="IPR036390">
    <property type="entry name" value="WH_DNA-bd_sf"/>
</dbReference>
<reference evidence="6" key="1">
    <citation type="submission" date="2023-09" db="EMBL/GenBank/DDBJ databases">
        <title>Undibacterium sp. 20NA77.5 isolated from freshwater.</title>
        <authorList>
            <person name="Le V."/>
            <person name="Ko S.-R."/>
            <person name="Ahn C.-Y."/>
            <person name="Oh H.-M."/>
        </authorList>
    </citation>
    <scope>NUCLEOTIDE SEQUENCE</scope>
    <source>
        <strain evidence="6">20NA77.5</strain>
    </source>
</reference>
<dbReference type="Proteomes" id="UP001181355">
    <property type="component" value="Chromosome"/>
</dbReference>
<feature type="domain" description="HTH crp-type" evidence="5">
    <location>
        <begin position="138"/>
        <end position="202"/>
    </location>
</feature>
<protein>
    <submittedName>
        <fullName evidence="6">Crp/Fnr family transcriptional regulator</fullName>
    </submittedName>
</protein>
<evidence type="ECO:0000259" key="5">
    <source>
        <dbReference type="PROSITE" id="PS51063"/>
    </source>
</evidence>
<dbReference type="InterPro" id="IPR018488">
    <property type="entry name" value="cNMP-bd_CS"/>
</dbReference>
<evidence type="ECO:0000256" key="3">
    <source>
        <dbReference type="ARBA" id="ARBA00023163"/>
    </source>
</evidence>
<keyword evidence="2" id="KW-0238">DNA-binding</keyword>
<dbReference type="InterPro" id="IPR000595">
    <property type="entry name" value="cNMP-bd_dom"/>
</dbReference>
<dbReference type="InterPro" id="IPR036388">
    <property type="entry name" value="WH-like_DNA-bd_sf"/>
</dbReference>
<dbReference type="InterPro" id="IPR050397">
    <property type="entry name" value="Env_Response_Regulators"/>
</dbReference>
<dbReference type="InterPro" id="IPR014710">
    <property type="entry name" value="RmlC-like_jellyroll"/>
</dbReference>
<evidence type="ECO:0000313" key="7">
    <source>
        <dbReference type="Proteomes" id="UP001181355"/>
    </source>
</evidence>
<accession>A0ABY9REN7</accession>
<organism evidence="6 7">
    <name type="scientific">Undibacterium cyanobacteriorum</name>
    <dbReference type="NCBI Taxonomy" id="3073561"/>
    <lineage>
        <taxon>Bacteria</taxon>
        <taxon>Pseudomonadati</taxon>
        <taxon>Pseudomonadota</taxon>
        <taxon>Betaproteobacteria</taxon>
        <taxon>Burkholderiales</taxon>
        <taxon>Oxalobacteraceae</taxon>
        <taxon>Undibacterium</taxon>
    </lineage>
</organism>
<dbReference type="SUPFAM" id="SSF51206">
    <property type="entry name" value="cAMP-binding domain-like"/>
    <property type="match status" value="1"/>
</dbReference>
<evidence type="ECO:0000256" key="2">
    <source>
        <dbReference type="ARBA" id="ARBA00023125"/>
    </source>
</evidence>
<keyword evidence="1" id="KW-0805">Transcription regulation</keyword>